<accession>A0AAW8JGW2</accession>
<dbReference type="GO" id="GO:0016787">
    <property type="term" value="F:hydrolase activity"/>
    <property type="evidence" value="ECO:0007669"/>
    <property type="project" value="UniProtKB-KW"/>
</dbReference>
<dbReference type="InterPro" id="IPR029058">
    <property type="entry name" value="AB_hydrolase_fold"/>
</dbReference>
<evidence type="ECO:0000313" key="5">
    <source>
        <dbReference type="EMBL" id="MDQ8936954.1"/>
    </source>
</evidence>
<evidence type="ECO:0000259" key="4">
    <source>
        <dbReference type="Pfam" id="PF07859"/>
    </source>
</evidence>
<dbReference type="Pfam" id="PF07859">
    <property type="entry name" value="Abhydrolase_3"/>
    <property type="match status" value="1"/>
</dbReference>
<name>A0AAW8JGW2_9GAMM</name>
<dbReference type="PANTHER" id="PTHR48081">
    <property type="entry name" value="AB HYDROLASE SUPERFAMILY PROTEIN C4A8.06C"/>
    <property type="match status" value="1"/>
</dbReference>
<protein>
    <submittedName>
        <fullName evidence="5">Alpha/beta hydrolase</fullName>
    </submittedName>
</protein>
<dbReference type="InterPro" id="IPR013094">
    <property type="entry name" value="AB_hydrolase_3"/>
</dbReference>
<comment type="caution">
    <text evidence="5">The sequence shown here is derived from an EMBL/GenBank/DDBJ whole genome shotgun (WGS) entry which is preliminary data.</text>
</comment>
<dbReference type="Gene3D" id="3.40.50.1820">
    <property type="entry name" value="alpha/beta hydrolase"/>
    <property type="match status" value="1"/>
</dbReference>
<gene>
    <name evidence="5" type="ORF">RFH47_14620</name>
</gene>
<comment type="similarity">
    <text evidence="1">Belongs to the 'GDXG' lipolytic enzyme family.</text>
</comment>
<proteinExistence type="inferred from homology"/>
<sequence length="356" mass="40303">MQNSIQQINQKLLSKQGSAARVLDHMPRIVHTSIVKALKYPFTYPELDSFSQALMAIQYKQGISGIVGTDVQASRQLFELNAQALIKQVTPVTQVRDLKLPLQSGEVEARHYHPAPNKKLPMLIFYHGGGFVVGSRDTHDEVCRLIAVHSKVQVLSLEYPLAPEVGPYVLIKSCEDALAWVYQNRNHFKILKHRIAVAGDSAGGNIATVVAQRSKKMAYAPQAQFLIYPTVDFKSRHPSFYMYKEGLVLTGKDVELVTEYYALKHHIELDDPIISPTYGDIKKVAPTFLVTAGHDILHDEAKIYAYKLKQNGVQVHYQEYVDQFHGFINLTSISNKAKKYVIEMSRGFRKFWDKNC</sequence>
<evidence type="ECO:0000256" key="3">
    <source>
        <dbReference type="PROSITE-ProRule" id="PRU10038"/>
    </source>
</evidence>
<evidence type="ECO:0000256" key="2">
    <source>
        <dbReference type="ARBA" id="ARBA00022801"/>
    </source>
</evidence>
<dbReference type="InterPro" id="IPR050300">
    <property type="entry name" value="GDXG_lipolytic_enzyme"/>
</dbReference>
<dbReference type="EMBL" id="JAVIDL010000040">
    <property type="protein sequence ID" value="MDQ8936954.1"/>
    <property type="molecule type" value="Genomic_DNA"/>
</dbReference>
<evidence type="ECO:0000313" key="6">
    <source>
        <dbReference type="Proteomes" id="UP001243844"/>
    </source>
</evidence>
<evidence type="ECO:0000256" key="1">
    <source>
        <dbReference type="ARBA" id="ARBA00010515"/>
    </source>
</evidence>
<dbReference type="AlphaFoldDB" id="A0AAW8JGW2"/>
<dbReference type="InterPro" id="IPR033140">
    <property type="entry name" value="Lipase_GDXG_put_SER_AS"/>
</dbReference>
<dbReference type="PANTHER" id="PTHR48081:SF8">
    <property type="entry name" value="ALPHA_BETA HYDROLASE FOLD-3 DOMAIN-CONTAINING PROTEIN-RELATED"/>
    <property type="match status" value="1"/>
</dbReference>
<reference evidence="5" key="1">
    <citation type="submission" date="2023-08" db="EMBL/GenBank/DDBJ databases">
        <title>Emergence of clinically-relevant ST2 carbapenem-resistant Acinetobacter baumannii strains in hospital sewages in Zhejiang, East of China.</title>
        <authorList>
            <person name="Kaichao C."/>
            <person name="Zhang R."/>
        </authorList>
    </citation>
    <scope>NUCLEOTIDE SEQUENCE</scope>
    <source>
        <strain evidence="5">M-RB-37</strain>
    </source>
</reference>
<feature type="active site" evidence="3">
    <location>
        <position position="201"/>
    </location>
</feature>
<feature type="domain" description="Alpha/beta hydrolase fold-3" evidence="4">
    <location>
        <begin position="123"/>
        <end position="328"/>
    </location>
</feature>
<dbReference type="RefSeq" id="WP_308976866.1">
    <property type="nucleotide sequence ID" value="NZ_JAVIDL010000040.1"/>
</dbReference>
<dbReference type="SUPFAM" id="SSF53474">
    <property type="entry name" value="alpha/beta-Hydrolases"/>
    <property type="match status" value="1"/>
</dbReference>
<organism evidence="5 6">
    <name type="scientific">Acinetobacter rudis</name>
    <dbReference type="NCBI Taxonomy" id="632955"/>
    <lineage>
        <taxon>Bacteria</taxon>
        <taxon>Pseudomonadati</taxon>
        <taxon>Pseudomonadota</taxon>
        <taxon>Gammaproteobacteria</taxon>
        <taxon>Moraxellales</taxon>
        <taxon>Moraxellaceae</taxon>
        <taxon>Acinetobacter</taxon>
    </lineage>
</organism>
<keyword evidence="2 5" id="KW-0378">Hydrolase</keyword>
<dbReference type="Proteomes" id="UP001243844">
    <property type="component" value="Unassembled WGS sequence"/>
</dbReference>
<dbReference type="PROSITE" id="PS01174">
    <property type="entry name" value="LIPASE_GDXG_SER"/>
    <property type="match status" value="1"/>
</dbReference>